<evidence type="ECO:0000313" key="3">
    <source>
        <dbReference type="Proteomes" id="UP000037020"/>
    </source>
</evidence>
<dbReference type="RefSeq" id="WP_030887283.1">
    <property type="nucleotide sequence ID" value="NZ_JBIRHZ010000002.1"/>
</dbReference>
<dbReference type="InterPro" id="IPR051200">
    <property type="entry name" value="Host-pathogen_enzymatic-act"/>
</dbReference>
<name>A0ABR5JBZ4_9ACTN</name>
<dbReference type="PANTHER" id="PTHR47197:SF3">
    <property type="entry name" value="DIHYDRO-HEME D1 DEHYDROGENASE"/>
    <property type="match status" value="1"/>
</dbReference>
<keyword evidence="1" id="KW-0732">Signal</keyword>
<evidence type="ECO:0000256" key="1">
    <source>
        <dbReference type="SAM" id="SignalP"/>
    </source>
</evidence>
<feature type="chain" id="PRO_5045753275" description="YncE family protein" evidence="1">
    <location>
        <begin position="36"/>
        <end position="362"/>
    </location>
</feature>
<dbReference type="InterPro" id="IPR015943">
    <property type="entry name" value="WD40/YVTN_repeat-like_dom_sf"/>
</dbReference>
<dbReference type="InterPro" id="IPR011048">
    <property type="entry name" value="Haem_d1_sf"/>
</dbReference>
<evidence type="ECO:0008006" key="4">
    <source>
        <dbReference type="Google" id="ProtNLM"/>
    </source>
</evidence>
<keyword evidence="3" id="KW-1185">Reference proteome</keyword>
<organism evidence="2 3">
    <name type="scientific">Streptomyces varsoviensis</name>
    <dbReference type="NCBI Taxonomy" id="67373"/>
    <lineage>
        <taxon>Bacteria</taxon>
        <taxon>Bacillati</taxon>
        <taxon>Actinomycetota</taxon>
        <taxon>Actinomycetes</taxon>
        <taxon>Kitasatosporales</taxon>
        <taxon>Streptomycetaceae</taxon>
        <taxon>Streptomyces</taxon>
    </lineage>
</organism>
<dbReference type="PANTHER" id="PTHR47197">
    <property type="entry name" value="PROTEIN NIRF"/>
    <property type="match status" value="1"/>
</dbReference>
<proteinExistence type="predicted"/>
<reference evidence="2 3" key="1">
    <citation type="submission" date="2015-07" db="EMBL/GenBank/DDBJ databases">
        <authorList>
            <person name="Ju K.-S."/>
            <person name="Doroghazi J.R."/>
            <person name="Metcalf W.W."/>
        </authorList>
    </citation>
    <scope>NUCLEOTIDE SEQUENCE [LARGE SCALE GENOMIC DNA]</scope>
    <source>
        <strain evidence="2 3">NRRL B-3589</strain>
    </source>
</reference>
<accession>A0ABR5JBZ4</accession>
<sequence>MTVRHQHAAHKLVRRSAAVVLAAGTVLGAAGAATAAPAAPAHHRPHHQTSYKVDSAQLARGLYQSSYSERNHVLWATTAVGRPPVTQSQLLKVDPKSLKTKAAYTPPVTDASTKAVEAVYGVAVDDAHNTVWTTNTRNDSVAVYSQRTGKHLATVPGVKHAREIVVDERHNTAWASGFGDGSIVGFDTRTFKEKKRVTVKGAGTTGLAVNKWTGTVYATDLTNSNIIAVSRFSDQPKLIPTGQGPISIALSRDGRTAYTADNKGGTLSVVDLLKGKVTRTVKTGEGALSVAADPRSGNVFVANRGPGNTTVVDPHKGAVVATLATGPNPNHVTVARGTAFVVDKAAAGDKLLDSVHRISAER</sequence>
<gene>
    <name evidence="2" type="ORF">ADK38_05885</name>
</gene>
<dbReference type="PROSITE" id="PS51318">
    <property type="entry name" value="TAT"/>
    <property type="match status" value="1"/>
</dbReference>
<comment type="caution">
    <text evidence="2">The sequence shown here is derived from an EMBL/GenBank/DDBJ whole genome shotgun (WGS) entry which is preliminary data.</text>
</comment>
<evidence type="ECO:0000313" key="2">
    <source>
        <dbReference type="EMBL" id="KOG90945.1"/>
    </source>
</evidence>
<dbReference type="Gene3D" id="2.130.10.10">
    <property type="entry name" value="YVTN repeat-like/Quinoprotein amine dehydrogenase"/>
    <property type="match status" value="1"/>
</dbReference>
<dbReference type="SUPFAM" id="SSF51004">
    <property type="entry name" value="C-terminal (heme d1) domain of cytochrome cd1-nitrite reductase"/>
    <property type="match status" value="1"/>
</dbReference>
<feature type="signal peptide" evidence="1">
    <location>
        <begin position="1"/>
        <end position="35"/>
    </location>
</feature>
<protein>
    <recommendedName>
        <fullName evidence="4">YncE family protein</fullName>
    </recommendedName>
</protein>
<dbReference type="EMBL" id="LGUT01000475">
    <property type="protein sequence ID" value="KOG90945.1"/>
    <property type="molecule type" value="Genomic_DNA"/>
</dbReference>
<dbReference type="InterPro" id="IPR006311">
    <property type="entry name" value="TAT_signal"/>
</dbReference>
<dbReference type="Proteomes" id="UP000037020">
    <property type="component" value="Unassembled WGS sequence"/>
</dbReference>